<dbReference type="EMBL" id="JARBDR010000921">
    <property type="protein sequence ID" value="KAJ8298575.1"/>
    <property type="molecule type" value="Genomic_DNA"/>
</dbReference>
<keyword evidence="2" id="KW-1185">Reference proteome</keyword>
<dbReference type="Proteomes" id="UP001217089">
    <property type="component" value="Unassembled WGS sequence"/>
</dbReference>
<gene>
    <name evidence="1" type="ORF">KUTeg_022635</name>
</gene>
<accession>A0ABQ9E4X1</accession>
<dbReference type="InterPro" id="IPR043502">
    <property type="entry name" value="DNA/RNA_pol_sf"/>
</dbReference>
<name>A0ABQ9E4X1_TEGGR</name>
<dbReference type="PANTHER" id="PTHR33206">
    <property type="entry name" value="PROTEIN CBG10425"/>
    <property type="match status" value="1"/>
</dbReference>
<organism evidence="1 2">
    <name type="scientific">Tegillarca granosa</name>
    <name type="common">Malaysian cockle</name>
    <name type="synonym">Anadara granosa</name>
    <dbReference type="NCBI Taxonomy" id="220873"/>
    <lineage>
        <taxon>Eukaryota</taxon>
        <taxon>Metazoa</taxon>
        <taxon>Spiralia</taxon>
        <taxon>Lophotrochozoa</taxon>
        <taxon>Mollusca</taxon>
        <taxon>Bivalvia</taxon>
        <taxon>Autobranchia</taxon>
        <taxon>Pteriomorphia</taxon>
        <taxon>Arcoida</taxon>
        <taxon>Arcoidea</taxon>
        <taxon>Arcidae</taxon>
        <taxon>Tegillarca</taxon>
    </lineage>
</organism>
<proteinExistence type="predicted"/>
<protein>
    <submittedName>
        <fullName evidence="1">Uncharacterized protein</fullName>
    </submittedName>
</protein>
<sequence>MQQHINAHNLSKAPRKLLISEFKSKACFSKFVKEVSEARREGDKNPDTAIIADSMKLIGNSGYGSLIMDKTKHRSMKYVKGENKACLLVNKPTFRKLNCLDEENQYYEAEIFADPVRFFILQYAKQHMLVFYYDFKDTYIDRSDFEYVEMDTDSAYMAISSPNLESIIKPDMKAKYQKQLIENCNEYQFKADGINHWFPRNCCDEHKKFDKRVPGLFKMEFQGNEIIGLCSKTYIVTNGQDCKFSSKGINKNAIENPMEKFKQVLETGDASLLDE</sequence>
<evidence type="ECO:0000313" key="1">
    <source>
        <dbReference type="EMBL" id="KAJ8298575.1"/>
    </source>
</evidence>
<evidence type="ECO:0000313" key="2">
    <source>
        <dbReference type="Proteomes" id="UP001217089"/>
    </source>
</evidence>
<reference evidence="1 2" key="1">
    <citation type="submission" date="2022-12" db="EMBL/GenBank/DDBJ databases">
        <title>Chromosome-level genome of Tegillarca granosa.</title>
        <authorList>
            <person name="Kim J."/>
        </authorList>
    </citation>
    <scope>NUCLEOTIDE SEQUENCE [LARGE SCALE GENOMIC DNA]</scope>
    <source>
        <strain evidence="1">Teg-2019</strain>
        <tissue evidence="1">Adductor muscle</tissue>
    </source>
</reference>
<dbReference type="SUPFAM" id="SSF56672">
    <property type="entry name" value="DNA/RNA polymerases"/>
    <property type="match status" value="1"/>
</dbReference>
<comment type="caution">
    <text evidence="1">The sequence shown here is derived from an EMBL/GenBank/DDBJ whole genome shotgun (WGS) entry which is preliminary data.</text>
</comment>
<dbReference type="PANTHER" id="PTHR33206:SF1">
    <property type="entry name" value="DNA-DIRECTED DNA POLYMERASE"/>
    <property type="match status" value="1"/>
</dbReference>